<feature type="domain" description="Response regulatory" evidence="5">
    <location>
        <begin position="17"/>
        <end position="134"/>
    </location>
</feature>
<dbReference type="InterPro" id="IPR001789">
    <property type="entry name" value="Sig_transdc_resp-reg_receiver"/>
</dbReference>
<dbReference type="SUPFAM" id="SSF46894">
    <property type="entry name" value="C-terminal effector domain of the bipartite response regulators"/>
    <property type="match status" value="1"/>
</dbReference>
<evidence type="ECO:0000313" key="7">
    <source>
        <dbReference type="Proteomes" id="UP000284202"/>
    </source>
</evidence>
<dbReference type="Gene3D" id="1.10.10.10">
    <property type="entry name" value="Winged helix-like DNA-binding domain superfamily/Winged helix DNA-binding domain"/>
    <property type="match status" value="1"/>
</dbReference>
<gene>
    <name evidence="6" type="ORF">D3P04_04745</name>
</gene>
<dbReference type="Gene3D" id="3.40.50.2300">
    <property type="match status" value="1"/>
</dbReference>
<feature type="domain" description="HTH luxR-type" evidence="4">
    <location>
        <begin position="156"/>
        <end position="221"/>
    </location>
</feature>
<name>A0A418T4W3_9RHOB</name>
<keyword evidence="1 3" id="KW-0597">Phosphoprotein</keyword>
<dbReference type="SMART" id="SM00421">
    <property type="entry name" value="HTH_LUXR"/>
    <property type="match status" value="1"/>
</dbReference>
<accession>A0A418T4W3</accession>
<dbReference type="Proteomes" id="UP000284202">
    <property type="component" value="Unassembled WGS sequence"/>
</dbReference>
<dbReference type="PANTHER" id="PTHR43214">
    <property type="entry name" value="TWO-COMPONENT RESPONSE REGULATOR"/>
    <property type="match status" value="1"/>
</dbReference>
<dbReference type="CDD" id="cd06170">
    <property type="entry name" value="LuxR_C_like"/>
    <property type="match status" value="1"/>
</dbReference>
<keyword evidence="2 6" id="KW-0238">DNA-binding</keyword>
<dbReference type="PANTHER" id="PTHR43214:SF43">
    <property type="entry name" value="TWO-COMPONENT RESPONSE REGULATOR"/>
    <property type="match status" value="1"/>
</dbReference>
<protein>
    <submittedName>
        <fullName evidence="6">DNA-binding response regulator</fullName>
    </submittedName>
</protein>
<evidence type="ECO:0000259" key="5">
    <source>
        <dbReference type="PROSITE" id="PS50110"/>
    </source>
</evidence>
<dbReference type="PRINTS" id="PR00038">
    <property type="entry name" value="HTHLUXR"/>
</dbReference>
<dbReference type="PROSITE" id="PS50043">
    <property type="entry name" value="HTH_LUXR_2"/>
    <property type="match status" value="1"/>
</dbReference>
<dbReference type="InterPro" id="IPR036388">
    <property type="entry name" value="WH-like_DNA-bd_sf"/>
</dbReference>
<dbReference type="GO" id="GO:0003677">
    <property type="term" value="F:DNA binding"/>
    <property type="evidence" value="ECO:0007669"/>
    <property type="project" value="UniProtKB-KW"/>
</dbReference>
<dbReference type="OrthoDB" id="9814495at2"/>
<dbReference type="InterPro" id="IPR039420">
    <property type="entry name" value="WalR-like"/>
</dbReference>
<dbReference type="RefSeq" id="WP_119746426.1">
    <property type="nucleotide sequence ID" value="NZ_QZCG01000002.1"/>
</dbReference>
<dbReference type="CDD" id="cd17535">
    <property type="entry name" value="REC_NarL-like"/>
    <property type="match status" value="1"/>
</dbReference>
<dbReference type="InterPro" id="IPR016032">
    <property type="entry name" value="Sig_transdc_resp-reg_C-effctor"/>
</dbReference>
<dbReference type="SMART" id="SM00448">
    <property type="entry name" value="REC"/>
    <property type="match status" value="1"/>
</dbReference>
<evidence type="ECO:0000313" key="6">
    <source>
        <dbReference type="EMBL" id="RJE88217.1"/>
    </source>
</evidence>
<dbReference type="SUPFAM" id="SSF52172">
    <property type="entry name" value="CheY-like"/>
    <property type="match status" value="1"/>
</dbReference>
<feature type="modified residue" description="4-aspartylphosphate" evidence="3">
    <location>
        <position position="67"/>
    </location>
</feature>
<dbReference type="EMBL" id="QZCG01000002">
    <property type="protein sequence ID" value="RJE88217.1"/>
    <property type="molecule type" value="Genomic_DNA"/>
</dbReference>
<dbReference type="AlphaFoldDB" id="A0A418T4W3"/>
<proteinExistence type="predicted"/>
<evidence type="ECO:0000256" key="1">
    <source>
        <dbReference type="ARBA" id="ARBA00022553"/>
    </source>
</evidence>
<dbReference type="GO" id="GO:0000160">
    <property type="term" value="P:phosphorelay signal transduction system"/>
    <property type="evidence" value="ECO:0007669"/>
    <property type="project" value="InterPro"/>
</dbReference>
<dbReference type="GO" id="GO:0006355">
    <property type="term" value="P:regulation of DNA-templated transcription"/>
    <property type="evidence" value="ECO:0007669"/>
    <property type="project" value="InterPro"/>
</dbReference>
<comment type="caution">
    <text evidence="6">The sequence shown here is derived from an EMBL/GenBank/DDBJ whole genome shotgun (WGS) entry which is preliminary data.</text>
</comment>
<dbReference type="InterPro" id="IPR000792">
    <property type="entry name" value="Tscrpt_reg_LuxR_C"/>
</dbReference>
<dbReference type="PROSITE" id="PS50110">
    <property type="entry name" value="RESPONSE_REGULATORY"/>
    <property type="match status" value="1"/>
</dbReference>
<dbReference type="InterPro" id="IPR058245">
    <property type="entry name" value="NreC/VraR/RcsB-like_REC"/>
</dbReference>
<evidence type="ECO:0000256" key="3">
    <source>
        <dbReference type="PROSITE-ProRule" id="PRU00169"/>
    </source>
</evidence>
<keyword evidence="7" id="KW-1185">Reference proteome</keyword>
<dbReference type="InterPro" id="IPR011006">
    <property type="entry name" value="CheY-like_superfamily"/>
</dbReference>
<reference evidence="7" key="1">
    <citation type="submission" date="2018-09" db="EMBL/GenBank/DDBJ databases">
        <title>Acidovorax cavernicola nov. sp. isolated from Gruta de las Maravillas (Aracena, Spain).</title>
        <authorList>
            <person name="Jurado V."/>
            <person name="Gutierrez-Patricio S."/>
            <person name="Gonzalez-Pimentel J.L."/>
            <person name="Miller A.Z."/>
            <person name="Laiz L."/>
            <person name="Saiz-Jimenez C."/>
        </authorList>
    </citation>
    <scope>NUCLEOTIDE SEQUENCE [LARGE SCALE GENOMIC DNA]</scope>
    <source>
        <strain evidence="7">1011MAR3C25</strain>
    </source>
</reference>
<dbReference type="Pfam" id="PF00072">
    <property type="entry name" value="Response_reg"/>
    <property type="match status" value="1"/>
</dbReference>
<organism evidence="6 7">
    <name type="scientific">Paracoccus onubensis</name>
    <dbReference type="NCBI Taxonomy" id="1675788"/>
    <lineage>
        <taxon>Bacteria</taxon>
        <taxon>Pseudomonadati</taxon>
        <taxon>Pseudomonadota</taxon>
        <taxon>Alphaproteobacteria</taxon>
        <taxon>Rhodobacterales</taxon>
        <taxon>Paracoccaceae</taxon>
        <taxon>Paracoccus</taxon>
    </lineage>
</organism>
<dbReference type="Pfam" id="PF00196">
    <property type="entry name" value="GerE"/>
    <property type="match status" value="1"/>
</dbReference>
<sequence>MTPTRTLTAKPDERTRRIVIIDDHPVVAEGWGRIIRAHLPCEIIPAATALEGWRAWRTARPDLMVIDLTLGNDKIAGIKLIDRFRKLDPGLPILIFTMHRSAVLARRALHAGANGIINKDSPSEEILTALTEVLSGGNYLESRLATQIALMNVPGKRSTGTSLTSREEEILGMIADGMSYRQIADRACISYKTVSNVSLVLREKLDATSLADLVVKAIRYFEGH</sequence>
<evidence type="ECO:0000256" key="2">
    <source>
        <dbReference type="ARBA" id="ARBA00023125"/>
    </source>
</evidence>
<evidence type="ECO:0000259" key="4">
    <source>
        <dbReference type="PROSITE" id="PS50043"/>
    </source>
</evidence>